<keyword evidence="1" id="KW-0472">Membrane</keyword>
<feature type="transmembrane region" description="Helical" evidence="1">
    <location>
        <begin position="127"/>
        <end position="144"/>
    </location>
</feature>
<evidence type="ECO:0008006" key="5">
    <source>
        <dbReference type="Google" id="ProtNLM"/>
    </source>
</evidence>
<keyword evidence="1" id="KW-0812">Transmembrane</keyword>
<dbReference type="AlphaFoldDB" id="A0A1F5FFW8"/>
<feature type="transmembrane region" description="Helical" evidence="1">
    <location>
        <begin position="191"/>
        <end position="211"/>
    </location>
</feature>
<comment type="caution">
    <text evidence="3">The sequence shown here is derived from an EMBL/GenBank/DDBJ whole genome shotgun (WGS) entry which is preliminary data.</text>
</comment>
<protein>
    <recommendedName>
        <fullName evidence="5">Glycosyltransferase RgtA/B/C/D-like domain-containing protein</fullName>
    </recommendedName>
</protein>
<accession>A0A1F5FFW8</accession>
<name>A0A1F5FFW8_9BACT</name>
<evidence type="ECO:0000256" key="1">
    <source>
        <dbReference type="SAM" id="Phobius"/>
    </source>
</evidence>
<feature type="transmembrane region" description="Helical" evidence="1">
    <location>
        <begin position="310"/>
        <end position="328"/>
    </location>
</feature>
<evidence type="ECO:0000313" key="3">
    <source>
        <dbReference type="EMBL" id="OGD78530.1"/>
    </source>
</evidence>
<feature type="transmembrane region" description="Helical" evidence="1">
    <location>
        <begin position="69"/>
        <end position="89"/>
    </location>
</feature>
<gene>
    <name evidence="3" type="ORF">A2368_04395</name>
</gene>
<sequence length="504" mass="56041">MAKKIIMAATLLLALGLRLVGTRQVENGVYVDEAAIGYNAKSLLETGSDEYGQAGPLALRSFGDYKSPLLSYISIPLVSVFGEVVGVRLNSVTLGTMTVGIIYILAGPMAGLGMAILPWHVNLSGHGIEAVTATFLMAVWLVAVKNKKWRTAFVAVFLSIWAYHATKYLSPMLLLVTWWQMRHEGGHLSKGWTILMLVAASLTLLVMVQPFNNARALGVGKQESVVSLTRNVSAAYTSYFSPGSLISGDWQKRNNVYGVENMWWWQIILAYVGLIGLLKTGKWRKEIPLLSLWLLAPLPAAAAIDPFHAIRALIMTVPWMILVGIGWKKITDLPAGRQGLRLKILVIAVACFQTFILWERLTVQNPVYSYQEWIGGYSQLVDQTMKLRIKGIDQVIVDTTDEPAIYSLWQVLGKVDTNKKIPLWGNGYYQVTKWKGPESLVLGNGMEVIFKPVYWPEDQKKTNTVYVGSKKRFDADALKRAGAEVLFEVKDFQGNVVWMGVKTK</sequence>
<feature type="signal peptide" evidence="2">
    <location>
        <begin position="1"/>
        <end position="19"/>
    </location>
</feature>
<organism evidence="3 4">
    <name type="scientific">Candidatus Collierbacteria bacterium RIFOXYB1_FULL_49_13</name>
    <dbReference type="NCBI Taxonomy" id="1817728"/>
    <lineage>
        <taxon>Bacteria</taxon>
        <taxon>Candidatus Collieribacteriota</taxon>
    </lineage>
</organism>
<feature type="transmembrane region" description="Helical" evidence="1">
    <location>
        <begin position="151"/>
        <end position="179"/>
    </location>
</feature>
<keyword evidence="1" id="KW-1133">Transmembrane helix</keyword>
<evidence type="ECO:0000256" key="2">
    <source>
        <dbReference type="SAM" id="SignalP"/>
    </source>
</evidence>
<feature type="transmembrane region" description="Helical" evidence="1">
    <location>
        <begin position="340"/>
        <end position="358"/>
    </location>
</feature>
<feature type="transmembrane region" description="Helical" evidence="1">
    <location>
        <begin position="262"/>
        <end position="280"/>
    </location>
</feature>
<keyword evidence="2" id="KW-0732">Signal</keyword>
<feature type="chain" id="PRO_5009518569" description="Glycosyltransferase RgtA/B/C/D-like domain-containing protein" evidence="2">
    <location>
        <begin position="20"/>
        <end position="504"/>
    </location>
</feature>
<feature type="transmembrane region" description="Helical" evidence="1">
    <location>
        <begin position="287"/>
        <end position="304"/>
    </location>
</feature>
<feature type="transmembrane region" description="Helical" evidence="1">
    <location>
        <begin position="232"/>
        <end position="250"/>
    </location>
</feature>
<proteinExistence type="predicted"/>
<feature type="transmembrane region" description="Helical" evidence="1">
    <location>
        <begin position="101"/>
        <end position="121"/>
    </location>
</feature>
<reference evidence="3 4" key="1">
    <citation type="journal article" date="2016" name="Nat. Commun.">
        <title>Thousands of microbial genomes shed light on interconnected biogeochemical processes in an aquifer system.</title>
        <authorList>
            <person name="Anantharaman K."/>
            <person name="Brown C.T."/>
            <person name="Hug L.A."/>
            <person name="Sharon I."/>
            <person name="Castelle C.J."/>
            <person name="Probst A.J."/>
            <person name="Thomas B.C."/>
            <person name="Singh A."/>
            <person name="Wilkins M.J."/>
            <person name="Karaoz U."/>
            <person name="Brodie E.L."/>
            <person name="Williams K.H."/>
            <person name="Hubbard S.S."/>
            <person name="Banfield J.F."/>
        </authorList>
    </citation>
    <scope>NUCLEOTIDE SEQUENCE [LARGE SCALE GENOMIC DNA]</scope>
</reference>
<dbReference type="EMBL" id="MFAM01000043">
    <property type="protein sequence ID" value="OGD78530.1"/>
    <property type="molecule type" value="Genomic_DNA"/>
</dbReference>
<dbReference type="Proteomes" id="UP000176682">
    <property type="component" value="Unassembled WGS sequence"/>
</dbReference>
<evidence type="ECO:0000313" key="4">
    <source>
        <dbReference type="Proteomes" id="UP000176682"/>
    </source>
</evidence>